<comment type="caution">
    <text evidence="3">The sequence shown here is derived from an EMBL/GenBank/DDBJ whole genome shotgun (WGS) entry which is preliminary data.</text>
</comment>
<dbReference type="AlphaFoldDB" id="A0A9P5Y011"/>
<accession>A0A9P5Y011</accession>
<dbReference type="Proteomes" id="UP000807353">
    <property type="component" value="Unassembled WGS sequence"/>
</dbReference>
<reference evidence="3" key="1">
    <citation type="submission" date="2020-11" db="EMBL/GenBank/DDBJ databases">
        <authorList>
            <consortium name="DOE Joint Genome Institute"/>
            <person name="Ahrendt S."/>
            <person name="Riley R."/>
            <person name="Andreopoulos W."/>
            <person name="Labutti K."/>
            <person name="Pangilinan J."/>
            <person name="Ruiz-Duenas F.J."/>
            <person name="Barrasa J.M."/>
            <person name="Sanchez-Garcia M."/>
            <person name="Camarero S."/>
            <person name="Miyauchi S."/>
            <person name="Serrano A."/>
            <person name="Linde D."/>
            <person name="Babiker R."/>
            <person name="Drula E."/>
            <person name="Ayuso-Fernandez I."/>
            <person name="Pacheco R."/>
            <person name="Padilla G."/>
            <person name="Ferreira P."/>
            <person name="Barriuso J."/>
            <person name="Kellner H."/>
            <person name="Castanera R."/>
            <person name="Alfaro M."/>
            <person name="Ramirez L."/>
            <person name="Pisabarro A.G."/>
            <person name="Kuo A."/>
            <person name="Tritt A."/>
            <person name="Lipzen A."/>
            <person name="He G."/>
            <person name="Yan M."/>
            <person name="Ng V."/>
            <person name="Cullen D."/>
            <person name="Martin F."/>
            <person name="Rosso M.-N."/>
            <person name="Henrissat B."/>
            <person name="Hibbett D."/>
            <person name="Martinez A.T."/>
            <person name="Grigoriev I.V."/>
        </authorList>
    </citation>
    <scope>NUCLEOTIDE SEQUENCE</scope>
    <source>
        <strain evidence="3">CBS 247.69</strain>
    </source>
</reference>
<evidence type="ECO:0000313" key="4">
    <source>
        <dbReference type="Proteomes" id="UP000807353"/>
    </source>
</evidence>
<proteinExistence type="predicted"/>
<feature type="compositionally biased region" description="Low complexity" evidence="1">
    <location>
        <begin position="18"/>
        <end position="33"/>
    </location>
</feature>
<evidence type="ECO:0000259" key="2">
    <source>
        <dbReference type="Pfam" id="PF20415"/>
    </source>
</evidence>
<evidence type="ECO:0000256" key="1">
    <source>
        <dbReference type="SAM" id="MobiDB-lite"/>
    </source>
</evidence>
<dbReference type="InterPro" id="IPR046522">
    <property type="entry name" value="DUF6699"/>
</dbReference>
<organism evidence="3 4">
    <name type="scientific">Collybia nuda</name>
    <dbReference type="NCBI Taxonomy" id="64659"/>
    <lineage>
        <taxon>Eukaryota</taxon>
        <taxon>Fungi</taxon>
        <taxon>Dikarya</taxon>
        <taxon>Basidiomycota</taxon>
        <taxon>Agaricomycotina</taxon>
        <taxon>Agaricomycetes</taxon>
        <taxon>Agaricomycetidae</taxon>
        <taxon>Agaricales</taxon>
        <taxon>Tricholomatineae</taxon>
        <taxon>Clitocybaceae</taxon>
        <taxon>Collybia</taxon>
    </lineage>
</organism>
<dbReference type="Pfam" id="PF20415">
    <property type="entry name" value="DUF6699"/>
    <property type="match status" value="1"/>
</dbReference>
<dbReference type="EMBL" id="MU150303">
    <property type="protein sequence ID" value="KAF9460204.1"/>
    <property type="molecule type" value="Genomic_DNA"/>
</dbReference>
<name>A0A9P5Y011_9AGAR</name>
<sequence length="229" mass="25822">MARNVHFAPANVLYSPASTPSPSHSVLSLPSSTELATPPPVMTPLFRPHPSFQLKRSPSPESSSDEMHIHFILAFIPYGAPAVRYDVSLPPSTLEDQLTGDVFAEPATHPPLPSLSIVCSFLPKRWHIEVTSWSRPGAPVTVRDVFKSIYHELRTPVSPTEYNDLRLYEDTEDVDAAYFHRCGRIENYRDRREEELKGVKRIDFLRGRNRFLGLSGTLKGNDVWELNVS</sequence>
<protein>
    <recommendedName>
        <fullName evidence="2">DUF6699 domain-containing protein</fullName>
    </recommendedName>
</protein>
<feature type="domain" description="DUF6699" evidence="2">
    <location>
        <begin position="84"/>
        <end position="216"/>
    </location>
</feature>
<dbReference type="OrthoDB" id="3224413at2759"/>
<keyword evidence="4" id="KW-1185">Reference proteome</keyword>
<gene>
    <name evidence="3" type="ORF">BDZ94DRAFT_1266627</name>
</gene>
<feature type="region of interest" description="Disordered" evidence="1">
    <location>
        <begin position="17"/>
        <end position="39"/>
    </location>
</feature>
<evidence type="ECO:0000313" key="3">
    <source>
        <dbReference type="EMBL" id="KAF9460204.1"/>
    </source>
</evidence>